<organism evidence="3">
    <name type="scientific">Catovirus CTV1</name>
    <dbReference type="NCBI Taxonomy" id="1977631"/>
    <lineage>
        <taxon>Viruses</taxon>
        <taxon>Varidnaviria</taxon>
        <taxon>Bamfordvirae</taxon>
        <taxon>Nucleocytoviricota</taxon>
        <taxon>Megaviricetes</taxon>
        <taxon>Imitervirales</taxon>
        <taxon>Mimiviridae</taxon>
        <taxon>Klosneuvirinae</taxon>
        <taxon>Catovirus</taxon>
    </lineage>
</organism>
<dbReference type="InterPro" id="IPR011335">
    <property type="entry name" value="Restrct_endonuc-II-like"/>
</dbReference>
<evidence type="ECO:0000313" key="3">
    <source>
        <dbReference type="EMBL" id="ARF09250.1"/>
    </source>
</evidence>
<name>A0A1V0SBZ9_9VIRU</name>
<accession>A0A1V0SBZ9</accession>
<feature type="compositionally biased region" description="Polar residues" evidence="1">
    <location>
        <begin position="658"/>
        <end position="667"/>
    </location>
</feature>
<dbReference type="Gene3D" id="3.90.320.10">
    <property type="match status" value="1"/>
</dbReference>
<dbReference type="PANTHER" id="PTHR46609:SF6">
    <property type="entry name" value="EXONUCLEASE, PHAGE-TYPE_RECB, C-TERMINAL DOMAIN-CONTAINING PROTEIN-RELATED"/>
    <property type="match status" value="1"/>
</dbReference>
<evidence type="ECO:0000256" key="1">
    <source>
        <dbReference type="SAM" id="MobiDB-lite"/>
    </source>
</evidence>
<dbReference type="InterPro" id="IPR017482">
    <property type="entry name" value="Lambda-type_endonuclease"/>
</dbReference>
<dbReference type="InterPro" id="IPR019080">
    <property type="entry name" value="YqaJ_viral_recombinase"/>
</dbReference>
<protein>
    <submittedName>
        <fullName evidence="3">YqaJ-like viral recombinase</fullName>
    </submittedName>
</protein>
<proteinExistence type="predicted"/>
<dbReference type="Pfam" id="PF09588">
    <property type="entry name" value="YqaJ"/>
    <property type="match status" value="1"/>
</dbReference>
<dbReference type="EMBL" id="KY684084">
    <property type="protein sequence ID" value="ARF09250.1"/>
    <property type="molecule type" value="Genomic_DNA"/>
</dbReference>
<dbReference type="InterPro" id="IPR051703">
    <property type="entry name" value="NF-kappa-B_Signaling_Reg"/>
</dbReference>
<feature type="region of interest" description="Disordered" evidence="1">
    <location>
        <begin position="643"/>
        <end position="667"/>
    </location>
</feature>
<evidence type="ECO:0000259" key="2">
    <source>
        <dbReference type="Pfam" id="PF09588"/>
    </source>
</evidence>
<dbReference type="InterPro" id="IPR011604">
    <property type="entry name" value="PDDEXK-like_dom_sf"/>
</dbReference>
<dbReference type="NCBIfam" id="TIGR03033">
    <property type="entry name" value="phage_rel_nuc"/>
    <property type="match status" value="1"/>
</dbReference>
<dbReference type="SUPFAM" id="SSF52980">
    <property type="entry name" value="Restriction endonuclease-like"/>
    <property type="match status" value="1"/>
</dbReference>
<gene>
    <name evidence="3" type="ORF">Catovirus_2_199</name>
</gene>
<dbReference type="PANTHER" id="PTHR46609">
    <property type="entry name" value="EXONUCLEASE, PHAGE-TYPE/RECB, C-TERMINAL DOMAIN-CONTAINING PROTEIN"/>
    <property type="match status" value="1"/>
</dbReference>
<dbReference type="CDD" id="cd22343">
    <property type="entry name" value="PDDEXK_lambda_exonuclease-like"/>
    <property type="match status" value="1"/>
</dbReference>
<sequence length="667" mass="78299">MLNARHKKIVLETIRNNFNTHATNINDLGSLLDNIIDRTKLNIEKNSLSEYIQKYLHTENDKIVLDVNKRRIVKKIEEKADIKSNADLKQKIVSQTNSLVTVSSKPVESVDLKIAEPKVVEPKLIEPKLIEPKIVEPKLIEPKLIEPKLIEPKIVEPKTVEPKIVGKTNIEKDVIEAKVIEPKTINIEKNTVELENILDNENSDNRSLDTEELEKEFERIVNGSSNARSYNHPTEPTYPKIRKQEPTFGPFGAQWIHDKQTDDPLNYTIRKRIKTLKRLLDIPIDVQGTEAWFKARDTKITASDVGTVLGENKYEPTYKFIVKKVSKSPFPGNMNTYHGKKYENIATMIYEYRMNVIVKEFGLIGHEKYYFLGASPDGIVSEYKKNGRNRTNLVGRMLEIKCPQRRKIKTEGEIKDNICPIYYWDQVQLQLECCDLDECDFWQCNIHEYFSRRDFLNDTDPDEPFRSKETGFEKGCLIQLLKKAKAPESVNDYWETVYNNSSFIYPDNVEMTPHELDQWVMNKLEELKYKNEYKDYFFDRVIYWRLDDAHCSTIQRDKEWFKNNLPTMRKIWSYVEFLRKNPDKYSIIENYINSLNKKTNDSIMAKIEIVCNMPVNDKKKMIEYEKSLLNIINETNKNLSKVKTEKKNNNSDYEEPNDGNNYDTYLF</sequence>
<feature type="domain" description="YqaJ viral recombinase" evidence="2">
    <location>
        <begin position="292"/>
        <end position="435"/>
    </location>
</feature>
<reference evidence="3" key="1">
    <citation type="journal article" date="2017" name="Science">
        <title>Giant viruses with an expanded complement of translation system components.</title>
        <authorList>
            <person name="Schulz F."/>
            <person name="Yutin N."/>
            <person name="Ivanova N.N."/>
            <person name="Ortega D.R."/>
            <person name="Lee T.K."/>
            <person name="Vierheilig J."/>
            <person name="Daims H."/>
            <person name="Horn M."/>
            <person name="Wagner M."/>
            <person name="Jensen G.J."/>
            <person name="Kyrpides N.C."/>
            <person name="Koonin E.V."/>
            <person name="Woyke T."/>
        </authorList>
    </citation>
    <scope>NUCLEOTIDE SEQUENCE</scope>
    <source>
        <strain evidence="3">CTV1</strain>
    </source>
</reference>